<dbReference type="RefSeq" id="WP_119348019.1">
    <property type="nucleotide sequence ID" value="NZ_QWET01000001.1"/>
</dbReference>
<keyword evidence="3 4" id="KW-0326">Glycosidase</keyword>
<dbReference type="GO" id="GO:0005987">
    <property type="term" value="P:sucrose catabolic process"/>
    <property type="evidence" value="ECO:0007669"/>
    <property type="project" value="TreeGrafter"/>
</dbReference>
<evidence type="ECO:0000313" key="7">
    <source>
        <dbReference type="EMBL" id="RIH66993.1"/>
    </source>
</evidence>
<protein>
    <submittedName>
        <fullName evidence="7">Glycoside hydrolase family 32 protein</fullName>
    </submittedName>
</protein>
<dbReference type="GO" id="GO:0004575">
    <property type="term" value="F:sucrose alpha-glucosidase activity"/>
    <property type="evidence" value="ECO:0007669"/>
    <property type="project" value="TreeGrafter"/>
</dbReference>
<dbReference type="PANTHER" id="PTHR42800">
    <property type="entry name" value="EXOINULINASE INUD (AFU_ORTHOLOGUE AFUA_5G00480)"/>
    <property type="match status" value="1"/>
</dbReference>
<dbReference type="InterPro" id="IPR013320">
    <property type="entry name" value="ConA-like_dom_sf"/>
</dbReference>
<dbReference type="CDD" id="cd18622">
    <property type="entry name" value="GH32_Inu-like"/>
    <property type="match status" value="1"/>
</dbReference>
<name>A0A399D6L9_9BACT</name>
<evidence type="ECO:0000259" key="6">
    <source>
        <dbReference type="Pfam" id="PF08244"/>
    </source>
</evidence>
<dbReference type="EMBL" id="QWET01000001">
    <property type="protein sequence ID" value="RIH66993.1"/>
    <property type="molecule type" value="Genomic_DNA"/>
</dbReference>
<dbReference type="PROSITE" id="PS51257">
    <property type="entry name" value="PROKAR_LIPOPROTEIN"/>
    <property type="match status" value="1"/>
</dbReference>
<gene>
    <name evidence="7" type="ORF">D1164_00745</name>
</gene>
<dbReference type="Gene3D" id="2.115.10.20">
    <property type="entry name" value="Glycosyl hydrolase domain, family 43"/>
    <property type="match status" value="1"/>
</dbReference>
<dbReference type="InterPro" id="IPR013148">
    <property type="entry name" value="Glyco_hydro_32_N"/>
</dbReference>
<dbReference type="PANTHER" id="PTHR42800:SF1">
    <property type="entry name" value="EXOINULINASE INUD (AFU_ORTHOLOGUE AFUA_5G00480)"/>
    <property type="match status" value="1"/>
</dbReference>
<comment type="similarity">
    <text evidence="1 4">Belongs to the glycosyl hydrolase 32 family.</text>
</comment>
<feature type="domain" description="Glycosyl hydrolase family 32 C-terminal" evidence="6">
    <location>
        <begin position="374"/>
        <end position="505"/>
    </location>
</feature>
<evidence type="ECO:0000256" key="4">
    <source>
        <dbReference type="RuleBase" id="RU362110"/>
    </source>
</evidence>
<feature type="domain" description="Glycosyl hydrolase family 32 N-terminal" evidence="5">
    <location>
        <begin position="50"/>
        <end position="348"/>
    </location>
</feature>
<dbReference type="SUPFAM" id="SSF49899">
    <property type="entry name" value="Concanavalin A-like lectins/glucanases"/>
    <property type="match status" value="1"/>
</dbReference>
<dbReference type="SMART" id="SM00640">
    <property type="entry name" value="Glyco_32"/>
    <property type="match status" value="1"/>
</dbReference>
<evidence type="ECO:0000256" key="2">
    <source>
        <dbReference type="ARBA" id="ARBA00022801"/>
    </source>
</evidence>
<comment type="caution">
    <text evidence="7">The sequence shown here is derived from an EMBL/GenBank/DDBJ whole genome shotgun (WGS) entry which is preliminary data.</text>
</comment>
<keyword evidence="2 4" id="KW-0378">Hydrolase</keyword>
<evidence type="ECO:0000259" key="5">
    <source>
        <dbReference type="Pfam" id="PF00251"/>
    </source>
</evidence>
<dbReference type="InterPro" id="IPR013189">
    <property type="entry name" value="Glyco_hydro_32_C"/>
</dbReference>
<dbReference type="PROSITE" id="PS00609">
    <property type="entry name" value="GLYCOSYL_HYDROL_F32"/>
    <property type="match status" value="1"/>
</dbReference>
<sequence>MMKLSGERTGLFLLIFWVSLVMYSCSSGEDDDPIDEHKNLEVRSTRPFYHLTPPTGWMNDPNGMVFFKGEYHIFYQHNPDDIVWGPMHWRHAISSDLFHWKDQGIKIEPDEIGTIFSGSAVVDWQNTSGFQTGDEEVLVAMFTHAGNLQVQSLAYSNDRGRTWEKYDNNPVLSKVGDFRDPKVFFYSPEQKWIQVIAAGDRIQIYSSLNMVDWVFESDFGPGIGYTNGVWECPDLFPLKSEDGTEKWIMIVSVGGTSEYSGVNGGSATQYFVGDFDGNKFTHENDEILWADYGIDNYAGITWSDIPNEDGRRIFIGWMNNWHYAGLIPATEWRGAMTVPRQLGLKKNSDNEYFMTFEPVEELLGVAGKNETYNEAVQEINIEDNEIIQSGSFKIKTQINLSNNSFFELKIYNSREEVLLKYDKNQAVFSIDRSFSGNTHVHNLFVKTIKCDYAIKDNILPLEILLDQSSIEVFVNNGEKVMTALIFPRYEFNDLKITGSGGSELIQGLELVSIKKTVDN</sequence>
<evidence type="ECO:0000256" key="1">
    <source>
        <dbReference type="ARBA" id="ARBA00009902"/>
    </source>
</evidence>
<accession>A0A399D6L9</accession>
<evidence type="ECO:0000256" key="3">
    <source>
        <dbReference type="ARBA" id="ARBA00023295"/>
    </source>
</evidence>
<dbReference type="AlphaFoldDB" id="A0A399D6L9"/>
<reference evidence="7 8" key="1">
    <citation type="journal article" date="2015" name="Int. J. Syst. Evol. Microbiol.">
        <title>Mariniphaga sediminis sp. nov., isolated from coastal sediment.</title>
        <authorList>
            <person name="Wang F.Q."/>
            <person name="Shen Q.Y."/>
            <person name="Chen G.J."/>
            <person name="Du Z.J."/>
        </authorList>
    </citation>
    <scope>NUCLEOTIDE SEQUENCE [LARGE SCALE GENOMIC DNA]</scope>
    <source>
        <strain evidence="7 8">SY21</strain>
    </source>
</reference>
<dbReference type="Proteomes" id="UP000266441">
    <property type="component" value="Unassembled WGS sequence"/>
</dbReference>
<dbReference type="Pfam" id="PF08244">
    <property type="entry name" value="Glyco_hydro_32C"/>
    <property type="match status" value="1"/>
</dbReference>
<dbReference type="OrthoDB" id="9759709at2"/>
<dbReference type="InterPro" id="IPR001362">
    <property type="entry name" value="Glyco_hydro_32"/>
</dbReference>
<dbReference type="InterPro" id="IPR023296">
    <property type="entry name" value="Glyco_hydro_beta-prop_sf"/>
</dbReference>
<keyword evidence="8" id="KW-1185">Reference proteome</keyword>
<dbReference type="Gene3D" id="2.60.120.560">
    <property type="entry name" value="Exo-inulinase, domain 1"/>
    <property type="match status" value="1"/>
</dbReference>
<dbReference type="GO" id="GO:0005737">
    <property type="term" value="C:cytoplasm"/>
    <property type="evidence" value="ECO:0007669"/>
    <property type="project" value="TreeGrafter"/>
</dbReference>
<dbReference type="SUPFAM" id="SSF75005">
    <property type="entry name" value="Arabinanase/levansucrase/invertase"/>
    <property type="match status" value="1"/>
</dbReference>
<dbReference type="Pfam" id="PF00251">
    <property type="entry name" value="Glyco_hydro_32N"/>
    <property type="match status" value="1"/>
</dbReference>
<dbReference type="InterPro" id="IPR018053">
    <property type="entry name" value="Glyco_hydro_32_AS"/>
</dbReference>
<evidence type="ECO:0000313" key="8">
    <source>
        <dbReference type="Proteomes" id="UP000266441"/>
    </source>
</evidence>
<organism evidence="7 8">
    <name type="scientific">Mariniphaga sediminis</name>
    <dbReference type="NCBI Taxonomy" id="1628158"/>
    <lineage>
        <taxon>Bacteria</taxon>
        <taxon>Pseudomonadati</taxon>
        <taxon>Bacteroidota</taxon>
        <taxon>Bacteroidia</taxon>
        <taxon>Marinilabiliales</taxon>
        <taxon>Prolixibacteraceae</taxon>
        <taxon>Mariniphaga</taxon>
    </lineage>
</organism>
<proteinExistence type="inferred from homology"/>